<dbReference type="EMBL" id="DS985217">
    <property type="protein sequence ID" value="EEY17431.1"/>
    <property type="molecule type" value="Genomic_DNA"/>
</dbReference>
<evidence type="ECO:0000256" key="6">
    <source>
        <dbReference type="SAM" id="MobiDB-lite"/>
    </source>
</evidence>
<feature type="compositionally biased region" description="Polar residues" evidence="6">
    <location>
        <begin position="164"/>
        <end position="199"/>
    </location>
</feature>
<dbReference type="eggNOG" id="KOG1914">
    <property type="taxonomic scope" value="Eukaryota"/>
</dbReference>
<dbReference type="InterPro" id="IPR011990">
    <property type="entry name" value="TPR-like_helical_dom_sf"/>
</dbReference>
<accession>C9SG27</accession>
<dbReference type="InterPro" id="IPR008847">
    <property type="entry name" value="Suf"/>
</dbReference>
<keyword evidence="4" id="KW-0507">mRNA processing</keyword>
<dbReference type="Pfam" id="PF05843">
    <property type="entry name" value="Suf"/>
    <property type="match status" value="1"/>
</dbReference>
<keyword evidence="4" id="KW-0963">Cytoplasm</keyword>
<comment type="subcellular location">
    <subcellularLocation>
        <location evidence="4">Nucleus</location>
    </subcellularLocation>
    <subcellularLocation>
        <location evidence="4">Cytoplasm</location>
    </subcellularLocation>
    <text evidence="4">Nucleus and/or cytoplasm.</text>
</comment>
<dbReference type="InterPro" id="IPR003107">
    <property type="entry name" value="HAT"/>
</dbReference>
<evidence type="ECO:0000313" key="9">
    <source>
        <dbReference type="Proteomes" id="UP000008698"/>
    </source>
</evidence>
<feature type="coiled-coil region" evidence="5">
    <location>
        <begin position="570"/>
        <end position="597"/>
    </location>
</feature>
<dbReference type="SUPFAM" id="SSF48452">
    <property type="entry name" value="TPR-like"/>
    <property type="match status" value="2"/>
</dbReference>
<dbReference type="KEGG" id="val:VDBG_03540"/>
<dbReference type="GO" id="GO:0180010">
    <property type="term" value="P:co-transcriptional mRNA 3'-end processing, cleavage and polyadenylation pathway"/>
    <property type="evidence" value="ECO:0007669"/>
    <property type="project" value="UniProtKB-UniRule"/>
</dbReference>
<name>C9SG27_VERA1</name>
<dbReference type="Proteomes" id="UP000008698">
    <property type="component" value="Unassembled WGS sequence"/>
</dbReference>
<comment type="function">
    <text evidence="1 4">Component of the cleavage factor IA (CFIA) complex, which is involved in the endonucleolytic cleavage during polyadenylation-dependent pre-mRNA 3'-end formation.</text>
</comment>
<dbReference type="PANTHER" id="PTHR19980:SF0">
    <property type="entry name" value="CLEAVAGE STIMULATION FACTOR SUBUNIT 3"/>
    <property type="match status" value="1"/>
</dbReference>
<evidence type="ECO:0000256" key="1">
    <source>
        <dbReference type="ARBA" id="ARBA00002863"/>
    </source>
</evidence>
<dbReference type="InterPro" id="IPR045243">
    <property type="entry name" value="Rna14-like"/>
</dbReference>
<keyword evidence="2" id="KW-0677">Repeat</keyword>
<dbReference type="HOGENOM" id="CLU_007630_1_1_1"/>
<feature type="region of interest" description="Disordered" evidence="6">
    <location>
        <begin position="1"/>
        <end position="200"/>
    </location>
</feature>
<dbReference type="SMART" id="SM00386">
    <property type="entry name" value="HAT"/>
    <property type="match status" value="4"/>
</dbReference>
<dbReference type="PANTHER" id="PTHR19980">
    <property type="entry name" value="RNA CLEAVAGE STIMULATION FACTOR"/>
    <property type="match status" value="1"/>
</dbReference>
<feature type="region of interest" description="Disordered" evidence="6">
    <location>
        <begin position="867"/>
        <end position="935"/>
    </location>
</feature>
<dbReference type="GO" id="GO:0005737">
    <property type="term" value="C:cytoplasm"/>
    <property type="evidence" value="ECO:0007669"/>
    <property type="project" value="UniProtKB-SubCell"/>
</dbReference>
<feature type="region of interest" description="Disordered" evidence="6">
    <location>
        <begin position="763"/>
        <end position="825"/>
    </location>
</feature>
<feature type="compositionally biased region" description="Acidic residues" evidence="6">
    <location>
        <begin position="55"/>
        <end position="107"/>
    </location>
</feature>
<organism evidence="9">
    <name type="scientific">Verticillium alfalfae (strain VaMs.102 / ATCC MYA-4576 / FGSC 10136)</name>
    <name type="common">Verticillium wilt of alfalfa</name>
    <name type="synonym">Verticillium albo-atrum</name>
    <dbReference type="NCBI Taxonomy" id="526221"/>
    <lineage>
        <taxon>Eukaryota</taxon>
        <taxon>Fungi</taxon>
        <taxon>Dikarya</taxon>
        <taxon>Ascomycota</taxon>
        <taxon>Pezizomycotina</taxon>
        <taxon>Sordariomycetes</taxon>
        <taxon>Hypocreomycetidae</taxon>
        <taxon>Glomerellales</taxon>
        <taxon>Plectosphaerellaceae</taxon>
        <taxon>Verticillium</taxon>
    </lineage>
</organism>
<evidence type="ECO:0000256" key="3">
    <source>
        <dbReference type="ARBA" id="ARBA00023242"/>
    </source>
</evidence>
<evidence type="ECO:0000256" key="4">
    <source>
        <dbReference type="RuleBase" id="RU369035"/>
    </source>
</evidence>
<dbReference type="GO" id="GO:0003729">
    <property type="term" value="F:mRNA binding"/>
    <property type="evidence" value="ECO:0007669"/>
    <property type="project" value="TreeGrafter"/>
</dbReference>
<evidence type="ECO:0000259" key="7">
    <source>
        <dbReference type="Pfam" id="PF05843"/>
    </source>
</evidence>
<feature type="compositionally biased region" description="Polar residues" evidence="6">
    <location>
        <begin position="925"/>
        <end position="935"/>
    </location>
</feature>
<dbReference type="OrthoDB" id="26282at2759"/>
<evidence type="ECO:0000256" key="2">
    <source>
        <dbReference type="ARBA" id="ARBA00022737"/>
    </source>
</evidence>
<dbReference type="AlphaFoldDB" id="C9SG27"/>
<keyword evidence="3 4" id="KW-0539">Nucleus</keyword>
<dbReference type="GO" id="GO:0005634">
    <property type="term" value="C:nucleus"/>
    <property type="evidence" value="ECO:0007669"/>
    <property type="project" value="UniProtKB-SubCell"/>
</dbReference>
<dbReference type="RefSeq" id="XP_003005587.1">
    <property type="nucleotide sequence ID" value="XM_003005541.1"/>
</dbReference>
<evidence type="ECO:0000256" key="5">
    <source>
        <dbReference type="SAM" id="Coils"/>
    </source>
</evidence>
<dbReference type="STRING" id="526221.C9SG27"/>
<dbReference type="GeneID" id="9532272"/>
<feature type="compositionally biased region" description="Acidic residues" evidence="6">
    <location>
        <begin position="7"/>
        <end position="26"/>
    </location>
</feature>
<gene>
    <name evidence="8" type="ORF">VDBG_03540</name>
</gene>
<sequence length="935" mass="103850">MATPDPQENEQEFEGASWEEEEEDGYEGANETQHSDQKDQEPDSALAQPSHGEPEEPEEGDDDEDGEEDDQEDIEEQDEMEELEEQQQDDDNDGEGDGSDDGAEYDPESVSITPIPQITEPASAPTPATAPAPAAPAKPRAAKPKVSGGFLVGDSDDEDDDAPRSNSALGQVASISRPQSALNVSTPNQGQVGASSTPVNGGPYAPPASVVAASAPALATSASPSLRRLSQVDALRQAYDRFVTTFPQAADIWVEWIKLELDSMNTTAAEALFQRSLLTVSDVQLWTTYINYIRRRNDLSNDPNGQARQVISQSYEFIIDNVGMDRESGSLWKDWIQFIKSGPGVVGGPGWQDQQKMDQLRKAYHRAITVPMSALTELWKDYDQFELGLNKATGRQFIQKRSPGYMTAKSASLQMDRKIGNLNRTSLPRLPPAPGFAGATEYTEQVNIWKQWIQWEKEDPLVLADDEPEVLKQRILYVYKQALMALRFWPEMWVDAAEWCFENNIFKDGVDLGIKFLTDGIAANPESVLLALKHGDRIEMTLPVADTEESKEERAKAIREPYDQVLETLYHMMQKLKEREKNELAKIEKAATEHAGRNDGDDNDDQDQTLALEQRTQAVKQGFSLQTELLKRTISFIWIALCRAMRRTQGKGSQTKGLRQVFTEARGKGQLTSDVYVAVALIESVVYKDPAGGKIFDRGAKLFPEDEGFMLEYIKYLHLKDDTTKRYSVDSFDPIAYRLIISPAVQLRPNLIMPSIEQATSVRDATPLPTASPAPQYLGTTNSPKRPYPGDDQEEYNRPRKLARGQSPLKGAAGRRLDQQRQNQGAPLARDITFFLGILPPTHSYNAQLFSTSGLVNLLRDTPVPDYKPGATFEGSSGAYRQDTQQQFTQPPPGQWPPPSAPQFEGGAPSSWPPPPNGYSGYTAPPSQQYGQYQY</sequence>
<evidence type="ECO:0000313" key="8">
    <source>
        <dbReference type="EMBL" id="EEY17431.1"/>
    </source>
</evidence>
<reference evidence="9" key="1">
    <citation type="journal article" date="2011" name="PLoS Pathog.">
        <title>Comparative genomics yields insights into niche adaptation of plant vascular wilt pathogens.</title>
        <authorList>
            <person name="Klosterman S.J."/>
            <person name="Subbarao K.V."/>
            <person name="Kang S."/>
            <person name="Veronese P."/>
            <person name="Gold S.E."/>
            <person name="Thomma B.P.H.J."/>
            <person name="Chen Z."/>
            <person name="Henrissat B."/>
            <person name="Lee Y.-H."/>
            <person name="Park J."/>
            <person name="Garcia-Pedrajas M.D."/>
            <person name="Barbara D.J."/>
            <person name="Anchieta A."/>
            <person name="de Jonge R."/>
            <person name="Santhanam P."/>
            <person name="Maruthachalam K."/>
            <person name="Atallah Z."/>
            <person name="Amyotte S.G."/>
            <person name="Paz Z."/>
            <person name="Inderbitzin P."/>
            <person name="Hayes R.J."/>
            <person name="Heiman D.I."/>
            <person name="Young S."/>
            <person name="Zeng Q."/>
            <person name="Engels R."/>
            <person name="Galagan J."/>
            <person name="Cuomo C.A."/>
            <person name="Dobinson K.F."/>
            <person name="Ma L.-J."/>
        </authorList>
    </citation>
    <scope>NUCLEOTIDE SEQUENCE [LARGE SCALE GENOMIC DNA]</scope>
    <source>
        <strain evidence="9">VaMs.102 / ATCC MYA-4576 / FGSC 10136</strain>
    </source>
</reference>
<protein>
    <recommendedName>
        <fullName evidence="4">mRNA 3'-end-processing protein RNA14</fullName>
    </recommendedName>
</protein>
<feature type="domain" description="Suppressor of forked" evidence="7">
    <location>
        <begin position="230"/>
        <end position="725"/>
    </location>
</feature>
<keyword evidence="9" id="KW-1185">Reference proteome</keyword>
<dbReference type="Gene3D" id="1.25.40.1040">
    <property type="match status" value="1"/>
</dbReference>
<proteinExistence type="predicted"/>
<keyword evidence="5" id="KW-0175">Coiled coil</keyword>
<feature type="compositionally biased region" description="Pro residues" evidence="6">
    <location>
        <begin position="890"/>
        <end position="901"/>
    </location>
</feature>